<evidence type="ECO:0000313" key="2">
    <source>
        <dbReference type="EMBL" id="KAJ7609095.1"/>
    </source>
</evidence>
<proteinExistence type="predicted"/>
<dbReference type="Proteomes" id="UP001221142">
    <property type="component" value="Unassembled WGS sequence"/>
</dbReference>
<feature type="chain" id="PRO_5042196262" description="Secreted protein" evidence="1">
    <location>
        <begin position="22"/>
        <end position="113"/>
    </location>
</feature>
<sequence length="113" mass="12628">MYLALARRAVLARFLSFLSFASWSRRKRRQRRTCDFADVAGHLAMLTVFTNAAVSQHLTEISFGCKVESMPIDYPLFLAMLKSRRRNTPCAFEYAASLSCFGPGPDSVTLAGL</sequence>
<keyword evidence="1" id="KW-0732">Signal</keyword>
<evidence type="ECO:0000313" key="3">
    <source>
        <dbReference type="Proteomes" id="UP001221142"/>
    </source>
</evidence>
<reference evidence="2" key="1">
    <citation type="submission" date="2023-03" db="EMBL/GenBank/DDBJ databases">
        <title>Massive genome expansion in bonnet fungi (Mycena s.s.) driven by repeated elements and novel gene families across ecological guilds.</title>
        <authorList>
            <consortium name="Lawrence Berkeley National Laboratory"/>
            <person name="Harder C.B."/>
            <person name="Miyauchi S."/>
            <person name="Viragh M."/>
            <person name="Kuo A."/>
            <person name="Thoen E."/>
            <person name="Andreopoulos B."/>
            <person name="Lu D."/>
            <person name="Skrede I."/>
            <person name="Drula E."/>
            <person name="Henrissat B."/>
            <person name="Morin E."/>
            <person name="Kohler A."/>
            <person name="Barry K."/>
            <person name="LaButti K."/>
            <person name="Morin E."/>
            <person name="Salamov A."/>
            <person name="Lipzen A."/>
            <person name="Mereny Z."/>
            <person name="Hegedus B."/>
            <person name="Baldrian P."/>
            <person name="Stursova M."/>
            <person name="Weitz H."/>
            <person name="Taylor A."/>
            <person name="Grigoriev I.V."/>
            <person name="Nagy L.G."/>
            <person name="Martin F."/>
            <person name="Kauserud H."/>
        </authorList>
    </citation>
    <scope>NUCLEOTIDE SEQUENCE</scope>
    <source>
        <strain evidence="2">9284</strain>
    </source>
</reference>
<organism evidence="2 3">
    <name type="scientific">Roridomyces roridus</name>
    <dbReference type="NCBI Taxonomy" id="1738132"/>
    <lineage>
        <taxon>Eukaryota</taxon>
        <taxon>Fungi</taxon>
        <taxon>Dikarya</taxon>
        <taxon>Basidiomycota</taxon>
        <taxon>Agaricomycotina</taxon>
        <taxon>Agaricomycetes</taxon>
        <taxon>Agaricomycetidae</taxon>
        <taxon>Agaricales</taxon>
        <taxon>Marasmiineae</taxon>
        <taxon>Mycenaceae</taxon>
        <taxon>Roridomyces</taxon>
    </lineage>
</organism>
<protein>
    <recommendedName>
        <fullName evidence="4">Secreted protein</fullName>
    </recommendedName>
</protein>
<evidence type="ECO:0008006" key="4">
    <source>
        <dbReference type="Google" id="ProtNLM"/>
    </source>
</evidence>
<dbReference type="EMBL" id="JARKIF010000042">
    <property type="protein sequence ID" value="KAJ7609095.1"/>
    <property type="molecule type" value="Genomic_DNA"/>
</dbReference>
<comment type="caution">
    <text evidence="2">The sequence shown here is derived from an EMBL/GenBank/DDBJ whole genome shotgun (WGS) entry which is preliminary data.</text>
</comment>
<feature type="signal peptide" evidence="1">
    <location>
        <begin position="1"/>
        <end position="21"/>
    </location>
</feature>
<dbReference type="AlphaFoldDB" id="A0AAD7B3Y2"/>
<gene>
    <name evidence="2" type="ORF">FB45DRAFT_945379</name>
</gene>
<keyword evidence="3" id="KW-1185">Reference proteome</keyword>
<evidence type="ECO:0000256" key="1">
    <source>
        <dbReference type="SAM" id="SignalP"/>
    </source>
</evidence>
<feature type="non-terminal residue" evidence="2">
    <location>
        <position position="113"/>
    </location>
</feature>
<name>A0AAD7B3Y2_9AGAR</name>
<accession>A0AAD7B3Y2</accession>